<dbReference type="SUPFAM" id="SSF52540">
    <property type="entry name" value="P-loop containing nucleoside triphosphate hydrolases"/>
    <property type="match status" value="1"/>
</dbReference>
<evidence type="ECO:0000256" key="1">
    <source>
        <dbReference type="ARBA" id="ARBA00004570"/>
    </source>
</evidence>
<comment type="subcellular location">
    <subcellularLocation>
        <location evidence="1">Mitochondrion outer membrane</location>
        <topology evidence="1">Peripheral membrane protein</topology>
        <orientation evidence="1">Cytoplasmic side</orientation>
    </subcellularLocation>
</comment>
<evidence type="ECO:0000313" key="10">
    <source>
        <dbReference type="EMBL" id="KAB8076271.1"/>
    </source>
</evidence>
<evidence type="ECO:0000256" key="2">
    <source>
        <dbReference type="ARBA" id="ARBA00022574"/>
    </source>
</evidence>
<dbReference type="InterPro" id="IPR015943">
    <property type="entry name" value="WD40/YVTN_repeat-like_dom_sf"/>
</dbReference>
<evidence type="ECO:0000256" key="3">
    <source>
        <dbReference type="ARBA" id="ARBA00022737"/>
    </source>
</evidence>
<dbReference type="InterPro" id="IPR027417">
    <property type="entry name" value="P-loop_NTPase"/>
</dbReference>
<feature type="repeat" description="WD" evidence="7">
    <location>
        <begin position="624"/>
        <end position="665"/>
    </location>
</feature>
<organism evidence="10 11">
    <name type="scientific">Aspergillus leporis</name>
    <dbReference type="NCBI Taxonomy" id="41062"/>
    <lineage>
        <taxon>Eukaryota</taxon>
        <taxon>Fungi</taxon>
        <taxon>Dikarya</taxon>
        <taxon>Ascomycota</taxon>
        <taxon>Pezizomycotina</taxon>
        <taxon>Eurotiomycetes</taxon>
        <taxon>Eurotiomycetidae</taxon>
        <taxon>Eurotiales</taxon>
        <taxon>Aspergillaceae</taxon>
        <taxon>Aspergillus</taxon>
        <taxon>Aspergillus subgen. Circumdati</taxon>
    </lineage>
</organism>
<dbReference type="PROSITE" id="PS50294">
    <property type="entry name" value="WD_REPEATS_REGION"/>
    <property type="match status" value="6"/>
</dbReference>
<dbReference type="PROSITE" id="PS00678">
    <property type="entry name" value="WD_REPEATS_1"/>
    <property type="match status" value="4"/>
</dbReference>
<dbReference type="PRINTS" id="PR00320">
    <property type="entry name" value="GPROTEINBRPT"/>
</dbReference>
<proteinExistence type="inferred from homology"/>
<dbReference type="Pfam" id="PF24883">
    <property type="entry name" value="NPHP3_N"/>
    <property type="match status" value="1"/>
</dbReference>
<protein>
    <recommendedName>
        <fullName evidence="5">Mitochondrial division protein 1</fullName>
    </recommendedName>
</protein>
<feature type="repeat" description="WD" evidence="7">
    <location>
        <begin position="708"/>
        <end position="749"/>
    </location>
</feature>
<dbReference type="SMART" id="SM00320">
    <property type="entry name" value="WD40"/>
    <property type="match status" value="6"/>
</dbReference>
<feature type="repeat" description="WD" evidence="7">
    <location>
        <begin position="582"/>
        <end position="623"/>
    </location>
</feature>
<feature type="region of interest" description="Disordered" evidence="8">
    <location>
        <begin position="42"/>
        <end position="68"/>
    </location>
</feature>
<dbReference type="GO" id="GO:0005634">
    <property type="term" value="C:nucleus"/>
    <property type="evidence" value="ECO:0007669"/>
    <property type="project" value="TreeGrafter"/>
</dbReference>
<feature type="repeat" description="WD" evidence="7">
    <location>
        <begin position="498"/>
        <end position="539"/>
    </location>
</feature>
<keyword evidence="2 7" id="KW-0853">WD repeat</keyword>
<dbReference type="InterPro" id="IPR019775">
    <property type="entry name" value="WD40_repeat_CS"/>
</dbReference>
<dbReference type="PANTHER" id="PTHR22847">
    <property type="entry name" value="WD40 REPEAT PROTEIN"/>
    <property type="match status" value="1"/>
</dbReference>
<feature type="repeat" description="WD" evidence="7">
    <location>
        <begin position="540"/>
        <end position="581"/>
    </location>
</feature>
<dbReference type="InterPro" id="IPR056884">
    <property type="entry name" value="NPHP3-like_N"/>
</dbReference>
<dbReference type="Gene3D" id="3.40.50.300">
    <property type="entry name" value="P-loop containing nucleotide triphosphate hydrolases"/>
    <property type="match status" value="1"/>
</dbReference>
<sequence>MARLRKGLFHNPFHRHKESRNVEAETNQAKIQEDSTINVLLPTSPSQSNIQPTQPTQPTLPTLPTQSTQSFRPLDLWKTAYDQLDDEERRILSTIQIPTNPNKKGKNSQVNVLISQVISITEEQYEKYQQKADGKLRESSQKIINAALSFKDIIGAIAASDPTNHAASAWTIVSLGLTMVKNHNSLRDALFESSEYLADVLTQCAFIEKNFYLGGEISIKDDLGNAMIRLYRAILHYAAQIRNAQERGIGRKLFDCVTAITEHPLTELKASVEKERDYLFQWIGLVKHLHREKEAENIICQIDKIAESMKHLIEQFSLVNLQVAEGAFYDSYINEHEDFCLPDTRTEIRSQILEWADSTDNRCIFWLNGMAGTGKSTIARTVAQSFHDKGQLGATFFFKRGEADRGNAKYLISTIARQLVTRHRPLVPDVLNAIENDPNISSNFLSSQFDKLLLQPLLNLRLNQPTTTVIVIDALDECSDDGTITIWDAKTGAVVRTLEGHSDSVQSVAFSCEGQTLASGSRDRTIKIWDTKIGTELQMLEGHSDSVQSVAFSHDGQTLASGSCDCTIKPWDTKTGTEMQILKGHLDSVQSVVFSYDGRTLASGSYDCTIKIWDIKTGTELQVLEGHVYAVKSVVFSYDGQTLASGSRDGFIKLWDAKTGTELQMLEGHVYSVKSVAFSHDGQTLASGSRNGTVKIWDAKTGTELQMLESHVYGVQAVAYSHNGQILFLGFNDGTVKIWDAKTGTELQTLKCHPNSVQSVVNTLHVEGYTGTTFSSIPLLHDDCDPTSYNSDPQVSLSGNWVTFGG</sequence>
<evidence type="ECO:0000256" key="4">
    <source>
        <dbReference type="ARBA" id="ARBA00038415"/>
    </source>
</evidence>
<evidence type="ECO:0000256" key="7">
    <source>
        <dbReference type="PROSITE-ProRule" id="PRU00221"/>
    </source>
</evidence>
<dbReference type="InterPro" id="IPR036322">
    <property type="entry name" value="WD40_repeat_dom_sf"/>
</dbReference>
<feature type="domain" description="Nephrocystin 3-like N-terminal" evidence="9">
    <location>
        <begin position="350"/>
        <end position="484"/>
    </location>
</feature>
<dbReference type="PANTHER" id="PTHR22847:SF637">
    <property type="entry name" value="WD REPEAT DOMAIN 5B"/>
    <property type="match status" value="1"/>
</dbReference>
<comment type="similarity">
    <text evidence="4">Belongs to the WD repeat MDV1/CAF4 family.</text>
</comment>
<dbReference type="InterPro" id="IPR001680">
    <property type="entry name" value="WD40_rpt"/>
</dbReference>
<accession>A0A5N5X6A6</accession>
<dbReference type="Pfam" id="PF00400">
    <property type="entry name" value="WD40"/>
    <property type="match status" value="6"/>
</dbReference>
<dbReference type="EMBL" id="ML732183">
    <property type="protein sequence ID" value="KAB8076271.1"/>
    <property type="molecule type" value="Genomic_DNA"/>
</dbReference>
<evidence type="ECO:0000259" key="9">
    <source>
        <dbReference type="Pfam" id="PF24883"/>
    </source>
</evidence>
<dbReference type="OrthoDB" id="674604at2759"/>
<dbReference type="Proteomes" id="UP000326565">
    <property type="component" value="Unassembled WGS sequence"/>
</dbReference>
<dbReference type="SMART" id="SM00564">
    <property type="entry name" value="PQQ"/>
    <property type="match status" value="5"/>
</dbReference>
<feature type="repeat" description="WD" evidence="7">
    <location>
        <begin position="479"/>
        <end position="497"/>
    </location>
</feature>
<evidence type="ECO:0000256" key="8">
    <source>
        <dbReference type="SAM" id="MobiDB-lite"/>
    </source>
</evidence>
<dbReference type="AlphaFoldDB" id="A0A5N5X6A6"/>
<dbReference type="SUPFAM" id="SSF50978">
    <property type="entry name" value="WD40 repeat-like"/>
    <property type="match status" value="1"/>
</dbReference>
<dbReference type="PROSITE" id="PS50082">
    <property type="entry name" value="WD_REPEATS_2"/>
    <property type="match status" value="7"/>
</dbReference>
<evidence type="ECO:0000313" key="11">
    <source>
        <dbReference type="Proteomes" id="UP000326565"/>
    </source>
</evidence>
<evidence type="ECO:0000256" key="6">
    <source>
        <dbReference type="ARBA" id="ARBA00043913"/>
    </source>
</evidence>
<dbReference type="GO" id="GO:0005741">
    <property type="term" value="C:mitochondrial outer membrane"/>
    <property type="evidence" value="ECO:0007669"/>
    <property type="project" value="UniProtKB-SubCell"/>
</dbReference>
<name>A0A5N5X6A6_9EURO</name>
<comment type="function">
    <text evidence="6">Involved in mitochondrial fission. Acts as an adapter protein required to form mitochondrial fission complexes. Formation of these complexes is required to promote constriction and fission of the mitochondrial compartment at a late step in mitochondrial division.</text>
</comment>
<feature type="repeat" description="WD" evidence="7">
    <location>
        <begin position="666"/>
        <end position="707"/>
    </location>
</feature>
<reference evidence="10 11" key="1">
    <citation type="submission" date="2019-04" db="EMBL/GenBank/DDBJ databases">
        <title>Friends and foes A comparative genomics study of 23 Aspergillus species from section Flavi.</title>
        <authorList>
            <consortium name="DOE Joint Genome Institute"/>
            <person name="Kjaerbolling I."/>
            <person name="Vesth T."/>
            <person name="Frisvad J.C."/>
            <person name="Nybo J.L."/>
            <person name="Theobald S."/>
            <person name="Kildgaard S."/>
            <person name="Isbrandt T."/>
            <person name="Kuo A."/>
            <person name="Sato A."/>
            <person name="Lyhne E.K."/>
            <person name="Kogle M.E."/>
            <person name="Wiebenga A."/>
            <person name="Kun R.S."/>
            <person name="Lubbers R.J."/>
            <person name="Makela M.R."/>
            <person name="Barry K."/>
            <person name="Chovatia M."/>
            <person name="Clum A."/>
            <person name="Daum C."/>
            <person name="Haridas S."/>
            <person name="He G."/>
            <person name="LaButti K."/>
            <person name="Lipzen A."/>
            <person name="Mondo S."/>
            <person name="Riley R."/>
            <person name="Salamov A."/>
            <person name="Simmons B.A."/>
            <person name="Magnuson J.K."/>
            <person name="Henrissat B."/>
            <person name="Mortensen U.H."/>
            <person name="Larsen T.O."/>
            <person name="Devries R.P."/>
            <person name="Grigoriev I.V."/>
            <person name="Machida M."/>
            <person name="Baker S.E."/>
            <person name="Andersen M.R."/>
        </authorList>
    </citation>
    <scope>NUCLEOTIDE SEQUENCE [LARGE SCALE GENOMIC DNA]</scope>
    <source>
        <strain evidence="10 11">CBS 151.66</strain>
    </source>
</reference>
<dbReference type="GO" id="GO:1990234">
    <property type="term" value="C:transferase complex"/>
    <property type="evidence" value="ECO:0007669"/>
    <property type="project" value="UniProtKB-ARBA"/>
</dbReference>
<evidence type="ECO:0000256" key="5">
    <source>
        <dbReference type="ARBA" id="ARBA00039789"/>
    </source>
</evidence>
<keyword evidence="3" id="KW-0677">Repeat</keyword>
<keyword evidence="11" id="KW-1185">Reference proteome</keyword>
<dbReference type="InterPro" id="IPR018391">
    <property type="entry name" value="PQQ_b-propeller_rpt"/>
</dbReference>
<gene>
    <name evidence="10" type="ORF">BDV29DRAFT_154901</name>
</gene>
<dbReference type="InterPro" id="IPR020472">
    <property type="entry name" value="WD40_PAC1"/>
</dbReference>
<dbReference type="CDD" id="cd00200">
    <property type="entry name" value="WD40"/>
    <property type="match status" value="1"/>
</dbReference>
<dbReference type="Gene3D" id="2.130.10.10">
    <property type="entry name" value="YVTN repeat-like/Quinoprotein amine dehydrogenase"/>
    <property type="match status" value="3"/>
</dbReference>